<gene>
    <name evidence="2" type="ORF">SNOG_11260</name>
</gene>
<feature type="compositionally biased region" description="Polar residues" evidence="1">
    <location>
        <begin position="1"/>
        <end position="11"/>
    </location>
</feature>
<accession>Q0UAF4</accession>
<feature type="region of interest" description="Disordered" evidence="1">
    <location>
        <begin position="1"/>
        <end position="40"/>
    </location>
</feature>
<dbReference type="GeneID" id="5978410"/>
<evidence type="ECO:0000256" key="1">
    <source>
        <dbReference type="SAM" id="MobiDB-lite"/>
    </source>
</evidence>
<dbReference type="Proteomes" id="UP000001055">
    <property type="component" value="Unassembled WGS sequence"/>
</dbReference>
<organism evidence="2 3">
    <name type="scientific">Phaeosphaeria nodorum (strain SN15 / ATCC MYA-4574 / FGSC 10173)</name>
    <name type="common">Glume blotch fungus</name>
    <name type="synonym">Parastagonospora nodorum</name>
    <dbReference type="NCBI Taxonomy" id="321614"/>
    <lineage>
        <taxon>Eukaryota</taxon>
        <taxon>Fungi</taxon>
        <taxon>Dikarya</taxon>
        <taxon>Ascomycota</taxon>
        <taxon>Pezizomycotina</taxon>
        <taxon>Dothideomycetes</taxon>
        <taxon>Pleosporomycetidae</taxon>
        <taxon>Pleosporales</taxon>
        <taxon>Pleosporineae</taxon>
        <taxon>Phaeosphaeriaceae</taxon>
        <taxon>Parastagonospora</taxon>
    </lineage>
</organism>
<proteinExistence type="predicted"/>
<dbReference type="RefSeq" id="XP_001801502.1">
    <property type="nucleotide sequence ID" value="XM_001801450.1"/>
</dbReference>
<reference evidence="3" key="1">
    <citation type="journal article" date="2007" name="Plant Cell">
        <title>Dothideomycete-plant interactions illuminated by genome sequencing and EST analysis of the wheat pathogen Stagonospora nodorum.</title>
        <authorList>
            <person name="Hane J.K."/>
            <person name="Lowe R.G."/>
            <person name="Solomon P.S."/>
            <person name="Tan K.C."/>
            <person name="Schoch C.L."/>
            <person name="Spatafora J.W."/>
            <person name="Crous P.W."/>
            <person name="Kodira C."/>
            <person name="Birren B.W."/>
            <person name="Galagan J.E."/>
            <person name="Torriani S.F."/>
            <person name="McDonald B.A."/>
            <person name="Oliver R.P."/>
        </authorList>
    </citation>
    <scope>NUCLEOTIDE SEQUENCE [LARGE SCALE GENOMIC DNA]</scope>
    <source>
        <strain evidence="3">SN15 / ATCC MYA-4574 / FGSC 10173</strain>
    </source>
</reference>
<evidence type="ECO:0000313" key="3">
    <source>
        <dbReference type="Proteomes" id="UP000001055"/>
    </source>
</evidence>
<dbReference type="EMBL" id="CH445342">
    <property type="protein sequence ID" value="EAT81759.1"/>
    <property type="molecule type" value="Genomic_DNA"/>
</dbReference>
<protein>
    <submittedName>
        <fullName evidence="2">Uncharacterized protein</fullName>
    </submittedName>
</protein>
<dbReference type="KEGG" id="pno:SNOG_11260"/>
<dbReference type="HOGENOM" id="CLU_3299599_0_0_1"/>
<name>Q0UAF4_PHANO</name>
<evidence type="ECO:0000313" key="2">
    <source>
        <dbReference type="EMBL" id="EAT81759.1"/>
    </source>
</evidence>
<sequence length="40" mass="4626">MDDMAQQQRPLENSYWRSLPGAEPRGAWLQREYPPPSLGP</sequence>
<dbReference type="AlphaFoldDB" id="Q0UAF4"/>
<dbReference type="InParanoid" id="Q0UAF4"/>